<feature type="domain" description="Metalloprotease TldD/E central" evidence="7">
    <location>
        <begin position="122"/>
        <end position="231"/>
    </location>
</feature>
<dbReference type="InterPro" id="IPR006439">
    <property type="entry name" value="HAD-SF_hydro_IA"/>
</dbReference>
<dbReference type="SFLD" id="SFLDG01129">
    <property type="entry name" value="C1.5:_HAD__Beta-PGM__Phosphata"/>
    <property type="match status" value="1"/>
</dbReference>
<evidence type="ECO:0000256" key="4">
    <source>
        <dbReference type="ARBA" id="ARBA00023049"/>
    </source>
</evidence>
<dbReference type="InterPro" id="IPR036059">
    <property type="entry name" value="TldD/PmbA_sf"/>
</dbReference>
<dbReference type="SUPFAM" id="SSF56784">
    <property type="entry name" value="HAD-like"/>
    <property type="match status" value="1"/>
</dbReference>
<dbReference type="Gene3D" id="3.30.2290.10">
    <property type="entry name" value="PmbA/TldD superfamily"/>
    <property type="match status" value="1"/>
</dbReference>
<organism evidence="8 9">
    <name type="scientific">Kaustia mangrovi</name>
    <dbReference type="NCBI Taxonomy" id="2593653"/>
    <lineage>
        <taxon>Bacteria</taxon>
        <taxon>Pseudomonadati</taxon>
        <taxon>Pseudomonadota</taxon>
        <taxon>Alphaproteobacteria</taxon>
        <taxon>Hyphomicrobiales</taxon>
        <taxon>Parvibaculaceae</taxon>
        <taxon>Kaustia</taxon>
    </lineage>
</organism>
<dbReference type="InterPro" id="IPR051463">
    <property type="entry name" value="Peptidase_U62_metallo"/>
</dbReference>
<proteinExistence type="inferred from homology"/>
<evidence type="ECO:0000256" key="1">
    <source>
        <dbReference type="ARBA" id="ARBA00005836"/>
    </source>
</evidence>
<dbReference type="SUPFAM" id="SSF111283">
    <property type="entry name" value="Putative modulator of DNA gyrase, PmbA/TldD"/>
    <property type="match status" value="1"/>
</dbReference>
<dbReference type="InterPro" id="IPR045569">
    <property type="entry name" value="Metalloprtase-TldD/E_C"/>
</dbReference>
<evidence type="ECO:0000259" key="6">
    <source>
        <dbReference type="Pfam" id="PF19289"/>
    </source>
</evidence>
<dbReference type="InterPro" id="IPR036412">
    <property type="entry name" value="HAD-like_sf"/>
</dbReference>
<evidence type="ECO:0000256" key="3">
    <source>
        <dbReference type="ARBA" id="ARBA00022801"/>
    </source>
</evidence>
<evidence type="ECO:0000313" key="8">
    <source>
        <dbReference type="EMBL" id="QPC42139.1"/>
    </source>
</evidence>
<sequence length="691" mass="73246">MPGIADNLFFAETELDRDRAQTIVDETLGTADDGELFLEYRQSEVLAFDDGRLKAANFDTSQGLGLRAVVGETSGMAHASELSDSALRRAADAVGAVKHGHGGIAAAPPPGTNRALYAPDNPVDGVPFQDKVRLLERMDGFARGLDERVRQVSVSLSGQWQVVEIIRPNGVSARDVRPLVRLNVSVVTAQGERQEAGSYGIGGREGYASFITEERWQHAVHEALRQSLVNLDSVPAPAGEMAVVLGPGWPGILLHEAIGHGLEGDFNRKGTSAFAGLMGQRVAAPGVTVVDDGTIEGRRGSLTIDDEGTPTSSTTLIEDGILTGYMQDRLNARLMGQAPTGNGRRESYAHQPMPRMTNTYMLAGDADPADILASVDKGLYAVSFGGGQVDITSGKFVFSCTEAYLIENGRLGPPVKGAALIGNGPDALTRVSMVGNDLELDPGIGTCGKQGQGVPVGVGQPTIRLDAITVGGTAAGDSPMPRETVRPPRLILFDMDGVLCRYDLSRRLEVLAGFSALAPAEIKARLWDSGFENAADAGRYRTAEAYLGAFGERLGYPLSRQEWIAARRAAMSPRPAMLAFARRFADHGGIALLTNNGPLMKEEFAAIFPEVAGLFGGRAFFSYEFGMKKPEPALFAEVLGRLGASAAETVFVDDKAHNAQGARRAGLAGLTFTSMEGFADDLAELGIDIAA</sequence>
<dbReference type="GO" id="GO:0008237">
    <property type="term" value="F:metallopeptidase activity"/>
    <property type="evidence" value="ECO:0007669"/>
    <property type="project" value="UniProtKB-KW"/>
</dbReference>
<evidence type="ECO:0000313" key="9">
    <source>
        <dbReference type="Proteomes" id="UP000593594"/>
    </source>
</evidence>
<dbReference type="InterPro" id="IPR045570">
    <property type="entry name" value="Metalloprtase-TldD/E_cen_dom"/>
</dbReference>
<dbReference type="EMBL" id="CP058214">
    <property type="protein sequence ID" value="QPC42139.1"/>
    <property type="molecule type" value="Genomic_DNA"/>
</dbReference>
<evidence type="ECO:0000259" key="5">
    <source>
        <dbReference type="Pfam" id="PF01523"/>
    </source>
</evidence>
<evidence type="ECO:0000259" key="7">
    <source>
        <dbReference type="Pfam" id="PF19290"/>
    </source>
</evidence>
<dbReference type="NCBIfam" id="NF008006">
    <property type="entry name" value="PRK10735.1"/>
    <property type="match status" value="1"/>
</dbReference>
<dbReference type="Pfam" id="PF19290">
    <property type="entry name" value="PmbA_TldD_2nd"/>
    <property type="match status" value="1"/>
</dbReference>
<dbReference type="Pfam" id="PF00702">
    <property type="entry name" value="Hydrolase"/>
    <property type="match status" value="1"/>
</dbReference>
<dbReference type="InterPro" id="IPR035068">
    <property type="entry name" value="TldD/PmbA_N"/>
</dbReference>
<reference evidence="8 9" key="1">
    <citation type="submission" date="2020-06" db="EMBL/GenBank/DDBJ databases">
        <title>Genome sequence of 2 isolates from Red Sea Mangroves.</title>
        <authorList>
            <person name="Sefrji F."/>
            <person name="Michoud G."/>
            <person name="Merlino G."/>
            <person name="Daffonchio D."/>
        </authorList>
    </citation>
    <scope>NUCLEOTIDE SEQUENCE [LARGE SCALE GENOMIC DNA]</scope>
    <source>
        <strain evidence="8 9">R1DC25</strain>
    </source>
</reference>
<dbReference type="Gene3D" id="3.40.50.1000">
    <property type="entry name" value="HAD superfamily/HAD-like"/>
    <property type="match status" value="1"/>
</dbReference>
<dbReference type="InterPro" id="IPR023198">
    <property type="entry name" value="PGP-like_dom2"/>
</dbReference>
<protein>
    <submittedName>
        <fullName evidence="8">Metalloprotease TldD</fullName>
    </submittedName>
</protein>
<dbReference type="CDD" id="cd02603">
    <property type="entry name" value="HAD_sEH-N_like"/>
    <property type="match status" value="1"/>
</dbReference>
<keyword evidence="3" id="KW-0378">Hydrolase</keyword>
<name>A0A7S8C2F2_9HYPH</name>
<dbReference type="InterPro" id="IPR023214">
    <property type="entry name" value="HAD_sf"/>
</dbReference>
<dbReference type="Proteomes" id="UP000593594">
    <property type="component" value="Chromosome"/>
</dbReference>
<feature type="domain" description="Metalloprotease TldD/E N-terminal" evidence="5">
    <location>
        <begin position="35"/>
        <end position="94"/>
    </location>
</feature>
<dbReference type="InterPro" id="IPR002510">
    <property type="entry name" value="Metalloprtase-TldD/E_N"/>
</dbReference>
<dbReference type="AlphaFoldDB" id="A0A7S8C2F2"/>
<keyword evidence="9" id="KW-1185">Reference proteome</keyword>
<dbReference type="NCBIfam" id="TIGR01509">
    <property type="entry name" value="HAD-SF-IA-v3"/>
    <property type="match status" value="1"/>
</dbReference>
<dbReference type="PANTHER" id="PTHR30624:SF4">
    <property type="entry name" value="METALLOPROTEASE TLDD"/>
    <property type="match status" value="1"/>
</dbReference>
<dbReference type="KEGG" id="kmn:HW532_05140"/>
<dbReference type="PANTHER" id="PTHR30624">
    <property type="entry name" value="UNCHARACTERIZED PROTEIN TLDD AND PMBA"/>
    <property type="match status" value="1"/>
</dbReference>
<evidence type="ECO:0000256" key="2">
    <source>
        <dbReference type="ARBA" id="ARBA00022670"/>
    </source>
</evidence>
<dbReference type="Pfam" id="PF19289">
    <property type="entry name" value="PmbA_TldD_3rd"/>
    <property type="match status" value="1"/>
</dbReference>
<accession>A0A7S8C2F2</accession>
<keyword evidence="2 8" id="KW-0645">Protease</keyword>
<dbReference type="GO" id="GO:0006508">
    <property type="term" value="P:proteolysis"/>
    <property type="evidence" value="ECO:0007669"/>
    <property type="project" value="UniProtKB-KW"/>
</dbReference>
<comment type="similarity">
    <text evidence="1">Belongs to the peptidase U62 family.</text>
</comment>
<dbReference type="GO" id="GO:0005829">
    <property type="term" value="C:cytosol"/>
    <property type="evidence" value="ECO:0007669"/>
    <property type="project" value="TreeGrafter"/>
</dbReference>
<keyword evidence="4 8" id="KW-0482">Metalloprotease</keyword>
<dbReference type="Pfam" id="PF01523">
    <property type="entry name" value="PmbA_TldD_1st"/>
    <property type="match status" value="1"/>
</dbReference>
<dbReference type="SFLD" id="SFLDS00003">
    <property type="entry name" value="Haloacid_Dehalogenase"/>
    <property type="match status" value="1"/>
</dbReference>
<dbReference type="Gene3D" id="1.10.150.240">
    <property type="entry name" value="Putative phosphatase, domain 2"/>
    <property type="match status" value="1"/>
</dbReference>
<feature type="domain" description="Metalloprotease TldD/E C-terminal" evidence="6">
    <location>
        <begin position="239"/>
        <end position="472"/>
    </location>
</feature>
<gene>
    <name evidence="8" type="primary">tldD</name>
    <name evidence="8" type="ORF">HW532_05140</name>
</gene>